<protein>
    <recommendedName>
        <fullName evidence="4">ESX-1 secretion-associated protein</fullName>
    </recommendedName>
</protein>
<proteinExistence type="predicted"/>
<keyword evidence="3" id="KW-1185">Reference proteome</keyword>
<evidence type="ECO:0000313" key="3">
    <source>
        <dbReference type="Proteomes" id="UP001596455"/>
    </source>
</evidence>
<gene>
    <name evidence="2" type="ORF">ACFQQL_02630</name>
</gene>
<dbReference type="Proteomes" id="UP001596455">
    <property type="component" value="Unassembled WGS sequence"/>
</dbReference>
<reference evidence="3" key="1">
    <citation type="journal article" date="2019" name="Int. J. Syst. Evol. Microbiol.">
        <title>The Global Catalogue of Microorganisms (GCM) 10K type strain sequencing project: providing services to taxonomists for standard genome sequencing and annotation.</title>
        <authorList>
            <consortium name="The Broad Institute Genomics Platform"/>
            <consortium name="The Broad Institute Genome Sequencing Center for Infectious Disease"/>
            <person name="Wu L."/>
            <person name="Ma J."/>
        </authorList>
    </citation>
    <scope>NUCLEOTIDE SEQUENCE [LARGE SCALE GENOMIC DNA]</scope>
    <source>
        <strain evidence="3">JCM 1490</strain>
    </source>
</reference>
<comment type="caution">
    <text evidence="2">The sequence shown here is derived from an EMBL/GenBank/DDBJ whole genome shotgun (WGS) entry which is preliminary data.</text>
</comment>
<evidence type="ECO:0008006" key="4">
    <source>
        <dbReference type="Google" id="ProtNLM"/>
    </source>
</evidence>
<evidence type="ECO:0000256" key="1">
    <source>
        <dbReference type="SAM" id="MobiDB-lite"/>
    </source>
</evidence>
<feature type="compositionally biased region" description="Polar residues" evidence="1">
    <location>
        <begin position="91"/>
        <end position="100"/>
    </location>
</feature>
<feature type="region of interest" description="Disordered" evidence="1">
    <location>
        <begin position="1"/>
        <end position="20"/>
    </location>
</feature>
<dbReference type="EMBL" id="JBHTCQ010000001">
    <property type="protein sequence ID" value="MFC7403990.1"/>
    <property type="molecule type" value="Genomic_DNA"/>
</dbReference>
<feature type="compositionally biased region" description="Polar residues" evidence="1">
    <location>
        <begin position="1"/>
        <end position="14"/>
    </location>
</feature>
<feature type="region of interest" description="Disordered" evidence="1">
    <location>
        <begin position="91"/>
        <end position="113"/>
    </location>
</feature>
<dbReference type="RefSeq" id="WP_382390960.1">
    <property type="nucleotide sequence ID" value="NZ_JBHTCQ010000001.1"/>
</dbReference>
<sequence>MEVDTMNTFGQTSERQTDDLGTLVRNFFAATEPAEGQLSGPQKARLDEFKLRLDDTISALHRGSGVLVQTAADLNQTLHTFVNESAETYRSAQGSSNFEAATTKLAPGGSTSV</sequence>
<organism evidence="2 3">
    <name type="scientific">Georgenia alba</name>
    <dbReference type="NCBI Taxonomy" id="2233858"/>
    <lineage>
        <taxon>Bacteria</taxon>
        <taxon>Bacillati</taxon>
        <taxon>Actinomycetota</taxon>
        <taxon>Actinomycetes</taxon>
        <taxon>Micrococcales</taxon>
        <taxon>Bogoriellaceae</taxon>
        <taxon>Georgenia</taxon>
    </lineage>
</organism>
<accession>A0ABW2Q3D5</accession>
<evidence type="ECO:0000313" key="2">
    <source>
        <dbReference type="EMBL" id="MFC7403990.1"/>
    </source>
</evidence>
<name>A0ABW2Q3D5_9MICO</name>